<accession>A0A0E9PGE6</accession>
<evidence type="ECO:0000313" key="2">
    <source>
        <dbReference type="EMBL" id="JAH03614.1"/>
    </source>
</evidence>
<sequence>MSPNIWPLEVFMVKKVDFFCLAKQTPEQNPNSLAEHKINDQTNSGGNSGLTEHRRRSPHQLLAADFRQSSSAKLLQII</sequence>
<name>A0A0E9PGE6_ANGAN</name>
<proteinExistence type="predicted"/>
<reference evidence="2" key="1">
    <citation type="submission" date="2014-11" db="EMBL/GenBank/DDBJ databases">
        <authorList>
            <person name="Amaro Gonzalez C."/>
        </authorList>
    </citation>
    <scope>NUCLEOTIDE SEQUENCE</scope>
</reference>
<organism evidence="2">
    <name type="scientific">Anguilla anguilla</name>
    <name type="common">European freshwater eel</name>
    <name type="synonym">Muraena anguilla</name>
    <dbReference type="NCBI Taxonomy" id="7936"/>
    <lineage>
        <taxon>Eukaryota</taxon>
        <taxon>Metazoa</taxon>
        <taxon>Chordata</taxon>
        <taxon>Craniata</taxon>
        <taxon>Vertebrata</taxon>
        <taxon>Euteleostomi</taxon>
        <taxon>Actinopterygii</taxon>
        <taxon>Neopterygii</taxon>
        <taxon>Teleostei</taxon>
        <taxon>Anguilliformes</taxon>
        <taxon>Anguillidae</taxon>
        <taxon>Anguilla</taxon>
    </lineage>
</organism>
<evidence type="ECO:0000256" key="1">
    <source>
        <dbReference type="SAM" id="MobiDB-lite"/>
    </source>
</evidence>
<dbReference type="EMBL" id="GBXM01104963">
    <property type="protein sequence ID" value="JAH03614.1"/>
    <property type="molecule type" value="Transcribed_RNA"/>
</dbReference>
<dbReference type="AlphaFoldDB" id="A0A0E9PGE6"/>
<reference evidence="2" key="2">
    <citation type="journal article" date="2015" name="Fish Shellfish Immunol.">
        <title>Early steps in the European eel (Anguilla anguilla)-Vibrio vulnificus interaction in the gills: Role of the RtxA13 toxin.</title>
        <authorList>
            <person name="Callol A."/>
            <person name="Pajuelo D."/>
            <person name="Ebbesson L."/>
            <person name="Teles M."/>
            <person name="MacKenzie S."/>
            <person name="Amaro C."/>
        </authorList>
    </citation>
    <scope>NUCLEOTIDE SEQUENCE</scope>
</reference>
<feature type="region of interest" description="Disordered" evidence="1">
    <location>
        <begin position="27"/>
        <end position="63"/>
    </location>
</feature>
<protein>
    <submittedName>
        <fullName evidence="2">Uncharacterized protein</fullName>
    </submittedName>
</protein>